<reference evidence="2" key="1">
    <citation type="submission" date="2021-11" db="EMBL/GenBank/DDBJ databases">
        <authorList>
            <person name="Herlambang A."/>
            <person name="Guo Y."/>
            <person name="Takashima Y."/>
            <person name="Nishizawa T."/>
        </authorList>
    </citation>
    <scope>NUCLEOTIDE SEQUENCE</scope>
    <source>
        <strain evidence="2">E1425</strain>
    </source>
</reference>
<evidence type="ECO:0000256" key="1">
    <source>
        <dbReference type="SAM" id="MobiDB-lite"/>
    </source>
</evidence>
<dbReference type="EMBL" id="BQFW01000002">
    <property type="protein sequence ID" value="GJJ69485.1"/>
    <property type="molecule type" value="Genomic_DNA"/>
</dbReference>
<organism evidence="2 3">
    <name type="scientific">Entomortierella parvispora</name>
    <dbReference type="NCBI Taxonomy" id="205924"/>
    <lineage>
        <taxon>Eukaryota</taxon>
        <taxon>Fungi</taxon>
        <taxon>Fungi incertae sedis</taxon>
        <taxon>Mucoromycota</taxon>
        <taxon>Mortierellomycotina</taxon>
        <taxon>Mortierellomycetes</taxon>
        <taxon>Mortierellales</taxon>
        <taxon>Mortierellaceae</taxon>
        <taxon>Entomortierella</taxon>
    </lineage>
</organism>
<name>A0A9P3H3T2_9FUNG</name>
<protein>
    <submittedName>
        <fullName evidence="2">Uncharacterized protein</fullName>
    </submittedName>
</protein>
<evidence type="ECO:0000313" key="2">
    <source>
        <dbReference type="EMBL" id="GJJ69485.1"/>
    </source>
</evidence>
<comment type="caution">
    <text evidence="2">The sequence shown here is derived from an EMBL/GenBank/DDBJ whole genome shotgun (WGS) entry which is preliminary data.</text>
</comment>
<gene>
    <name evidence="2" type="ORF">EMPS_01831</name>
</gene>
<sequence length="66" mass="6888">MAELPTEVIDTSDSSVVTGKRKAEDPLPAEPAKRSAASSSTNPKDSEDDSEQEDDDLGAPPLGQGF</sequence>
<dbReference type="AlphaFoldDB" id="A0A9P3H3T2"/>
<proteinExistence type="predicted"/>
<reference evidence="2" key="2">
    <citation type="journal article" date="2022" name="Microbiol. Resour. Announc.">
        <title>Whole-Genome Sequence of Entomortierella parvispora E1425, a Mucoromycotan Fungus Associated with Burkholderiaceae-Related Endosymbiotic Bacteria.</title>
        <authorList>
            <person name="Herlambang A."/>
            <person name="Guo Y."/>
            <person name="Takashima Y."/>
            <person name="Narisawa K."/>
            <person name="Ohta H."/>
            <person name="Nishizawa T."/>
        </authorList>
    </citation>
    <scope>NUCLEOTIDE SEQUENCE</scope>
    <source>
        <strain evidence="2">E1425</strain>
    </source>
</reference>
<accession>A0A9P3H3T2</accession>
<dbReference type="Proteomes" id="UP000827284">
    <property type="component" value="Unassembled WGS sequence"/>
</dbReference>
<feature type="region of interest" description="Disordered" evidence="1">
    <location>
        <begin position="1"/>
        <end position="66"/>
    </location>
</feature>
<keyword evidence="3" id="KW-1185">Reference proteome</keyword>
<feature type="compositionally biased region" description="Acidic residues" evidence="1">
    <location>
        <begin position="46"/>
        <end position="57"/>
    </location>
</feature>
<evidence type="ECO:0000313" key="3">
    <source>
        <dbReference type="Proteomes" id="UP000827284"/>
    </source>
</evidence>